<proteinExistence type="predicted"/>
<evidence type="ECO:0000313" key="2">
    <source>
        <dbReference type="Proteomes" id="UP000052068"/>
    </source>
</evidence>
<accession>A0ABR5CQA4</accession>
<name>A0ABR5CQA4_9HYPH</name>
<protein>
    <submittedName>
        <fullName evidence="1">Uncharacterized protein</fullName>
    </submittedName>
</protein>
<keyword evidence="2" id="KW-1185">Reference proteome</keyword>
<dbReference type="RefSeq" id="WP_045021917.1">
    <property type="nucleotide sequence ID" value="NZ_JWJH01000013.1"/>
</dbReference>
<evidence type="ECO:0000313" key="1">
    <source>
        <dbReference type="EMBL" id="KJF67017.1"/>
    </source>
</evidence>
<organism evidence="1 2">
    <name type="scientific">Rhizobium nepotum 39/7</name>
    <dbReference type="NCBI Taxonomy" id="1368418"/>
    <lineage>
        <taxon>Bacteria</taxon>
        <taxon>Pseudomonadati</taxon>
        <taxon>Pseudomonadota</taxon>
        <taxon>Alphaproteobacteria</taxon>
        <taxon>Hyphomicrobiales</taxon>
        <taxon>Rhizobiaceae</taxon>
        <taxon>Rhizobium/Agrobacterium group</taxon>
        <taxon>Rhizobium</taxon>
    </lineage>
</organism>
<dbReference type="EMBL" id="JWJH01000013">
    <property type="protein sequence ID" value="KJF67017.1"/>
    <property type="molecule type" value="Genomic_DNA"/>
</dbReference>
<reference evidence="1 2" key="1">
    <citation type="submission" date="2015-03" db="EMBL/GenBank/DDBJ databases">
        <title>Draft Genome Sequences of Agrobacterium nepotum Strain 39/7T (= CFBP 7436T = LMG 26435T) and Agrobacterium sp. Strain KFB 330 (= CFBP 8308 = LMG 28674).</title>
        <authorList>
            <person name="Kuzmanovic N."/>
            <person name="Pulawska J."/>
            <person name="Obradovic A."/>
        </authorList>
    </citation>
    <scope>NUCLEOTIDE SEQUENCE [LARGE SCALE GENOMIC DNA]</scope>
    <source>
        <strain evidence="1 2">39/7</strain>
    </source>
</reference>
<comment type="caution">
    <text evidence="1">The sequence shown here is derived from an EMBL/GenBank/DDBJ whole genome shotgun (WGS) entry which is preliminary data.</text>
</comment>
<gene>
    <name evidence="1" type="ORF">RS75_15455</name>
</gene>
<sequence>MSSLLETFLGYQISSSIDATGKCCHSGDANKPFHICEIEAAELQRFDPDAYRALIAYGATVENVTIEDLDKVGEKVSLLGDMLSAHGDGTNEFLYKYAMSKRVKKPILISKNDPHYSLHVECIKKFKNPMIEFP</sequence>
<dbReference type="Proteomes" id="UP000052068">
    <property type="component" value="Unassembled WGS sequence"/>
</dbReference>